<dbReference type="Proteomes" id="UP000224607">
    <property type="component" value="Unassembled WGS sequence"/>
</dbReference>
<accession>A0A1I3R0G9</accession>
<dbReference type="Proteomes" id="UP000198919">
    <property type="component" value="Unassembled WGS sequence"/>
</dbReference>
<reference evidence="1 4" key="3">
    <citation type="journal article" date="2017" name="Nat. Microbiol.">
        <title>Natural product diversity associated with the nematode symbionts Photorhabdus and Xenorhabdus.</title>
        <authorList>
            <person name="Tobias N.J."/>
            <person name="Wolff H."/>
            <person name="Djahanschiri B."/>
            <person name="Grundmann F."/>
            <person name="Kronenwerth M."/>
            <person name="Shi Y.M."/>
            <person name="Simonyi S."/>
            <person name="Grun P."/>
            <person name="Shapiro-Ilan D."/>
            <person name="Pidot S.J."/>
            <person name="Stinear T.P."/>
            <person name="Ebersberger I."/>
            <person name="Bode H.B."/>
        </authorList>
    </citation>
    <scope>NUCLEOTIDE SEQUENCE [LARGE SCALE GENOMIC DNA]</scope>
    <source>
        <strain evidence="1 4">DSM 17908</strain>
    </source>
</reference>
<evidence type="ECO:0000313" key="4">
    <source>
        <dbReference type="Proteomes" id="UP000224607"/>
    </source>
</evidence>
<organism evidence="2 3">
    <name type="scientific">Xenorhabdus mauleonii</name>
    <dbReference type="NCBI Taxonomy" id="351675"/>
    <lineage>
        <taxon>Bacteria</taxon>
        <taxon>Pseudomonadati</taxon>
        <taxon>Pseudomonadota</taxon>
        <taxon>Gammaproteobacteria</taxon>
        <taxon>Enterobacterales</taxon>
        <taxon>Morganellaceae</taxon>
        <taxon>Xenorhabdus</taxon>
    </lineage>
</organism>
<reference evidence="2" key="2">
    <citation type="submission" date="2016-10" db="EMBL/GenBank/DDBJ databases">
        <authorList>
            <person name="de Groot N.N."/>
        </authorList>
    </citation>
    <scope>NUCLEOTIDE SEQUENCE [LARGE SCALE GENOMIC DNA]</scope>
    <source>
        <strain evidence="2">DSM 17908</strain>
    </source>
</reference>
<protein>
    <submittedName>
        <fullName evidence="2">Uncharacterized protein</fullName>
    </submittedName>
</protein>
<gene>
    <name evidence="2" type="ORF">SAMN05421680_108103</name>
    <name evidence="1" type="ORF">Xmau_03356</name>
</gene>
<reference evidence="3" key="1">
    <citation type="submission" date="2016-10" db="EMBL/GenBank/DDBJ databases">
        <authorList>
            <person name="Varghese N."/>
            <person name="Submissions S."/>
        </authorList>
    </citation>
    <scope>NUCLEOTIDE SEQUENCE [LARGE SCALE GENOMIC DNA]</scope>
    <source>
        <strain evidence="3">DSM 17908</strain>
    </source>
</reference>
<evidence type="ECO:0000313" key="3">
    <source>
        <dbReference type="Proteomes" id="UP000198919"/>
    </source>
</evidence>
<evidence type="ECO:0000313" key="1">
    <source>
        <dbReference type="EMBL" id="PHM38648.1"/>
    </source>
</evidence>
<proteinExistence type="predicted"/>
<keyword evidence="4" id="KW-1185">Reference proteome</keyword>
<name>A0A1I3R0G9_9GAMM</name>
<dbReference type="AlphaFoldDB" id="A0A1I3R0G9"/>
<sequence length="50" mass="5864">MTAYQCDKSGKGCFKTGVTCHSEKRRFDMLLLRWIICRLHNISAMHAQYN</sequence>
<evidence type="ECO:0000313" key="2">
    <source>
        <dbReference type="EMBL" id="SFJ39838.1"/>
    </source>
</evidence>
<dbReference type="EMBL" id="NITY01000015">
    <property type="protein sequence ID" value="PHM38648.1"/>
    <property type="molecule type" value="Genomic_DNA"/>
</dbReference>
<dbReference type="EMBL" id="FORG01000008">
    <property type="protein sequence ID" value="SFJ39838.1"/>
    <property type="molecule type" value="Genomic_DNA"/>
</dbReference>